<dbReference type="Proteomes" id="UP001595956">
    <property type="component" value="Unassembled WGS sequence"/>
</dbReference>
<feature type="transmembrane region" description="Helical" evidence="1">
    <location>
        <begin position="152"/>
        <end position="171"/>
    </location>
</feature>
<keyword evidence="1" id="KW-1133">Transmembrane helix</keyword>
<keyword evidence="1" id="KW-0812">Transmembrane</keyword>
<feature type="transmembrane region" description="Helical" evidence="1">
    <location>
        <begin position="305"/>
        <end position="324"/>
    </location>
</feature>
<feature type="transmembrane region" description="Helical" evidence="1">
    <location>
        <begin position="336"/>
        <end position="354"/>
    </location>
</feature>
<accession>A0ABW0N0K8</accession>
<proteinExistence type="predicted"/>
<feature type="transmembrane region" description="Helical" evidence="1">
    <location>
        <begin position="101"/>
        <end position="118"/>
    </location>
</feature>
<feature type="transmembrane region" description="Helical" evidence="1">
    <location>
        <begin position="207"/>
        <end position="226"/>
    </location>
</feature>
<keyword evidence="1" id="KW-0472">Membrane</keyword>
<evidence type="ECO:0000256" key="1">
    <source>
        <dbReference type="SAM" id="Phobius"/>
    </source>
</evidence>
<evidence type="ECO:0000313" key="3">
    <source>
        <dbReference type="Proteomes" id="UP001595956"/>
    </source>
</evidence>
<comment type="caution">
    <text evidence="2">The sequence shown here is derived from an EMBL/GenBank/DDBJ whole genome shotgun (WGS) entry which is preliminary data.</text>
</comment>
<gene>
    <name evidence="2" type="ORF">ACFPKY_11350</name>
</gene>
<feature type="transmembrane region" description="Helical" evidence="1">
    <location>
        <begin position="183"/>
        <end position="201"/>
    </location>
</feature>
<dbReference type="EMBL" id="JBHSMD010000003">
    <property type="protein sequence ID" value="MFC5493699.1"/>
    <property type="molecule type" value="Genomic_DNA"/>
</dbReference>
<keyword evidence="3" id="KW-1185">Reference proteome</keyword>
<feature type="transmembrane region" description="Helical" evidence="1">
    <location>
        <begin position="77"/>
        <end position="95"/>
    </location>
</feature>
<organism evidence="2 3">
    <name type="scientific">Nocardioides caricicola</name>
    <dbReference type="NCBI Taxonomy" id="634770"/>
    <lineage>
        <taxon>Bacteria</taxon>
        <taxon>Bacillati</taxon>
        <taxon>Actinomycetota</taxon>
        <taxon>Actinomycetes</taxon>
        <taxon>Propionibacteriales</taxon>
        <taxon>Nocardioidaceae</taxon>
        <taxon>Nocardioides</taxon>
    </lineage>
</organism>
<dbReference type="RefSeq" id="WP_345173195.1">
    <property type="nucleotide sequence ID" value="NZ_BAABFQ010000004.1"/>
</dbReference>
<evidence type="ECO:0000313" key="2">
    <source>
        <dbReference type="EMBL" id="MFC5493699.1"/>
    </source>
</evidence>
<reference evidence="3" key="1">
    <citation type="journal article" date="2019" name="Int. J. Syst. Evol. Microbiol.">
        <title>The Global Catalogue of Microorganisms (GCM) 10K type strain sequencing project: providing services to taxonomists for standard genome sequencing and annotation.</title>
        <authorList>
            <consortium name="The Broad Institute Genomics Platform"/>
            <consortium name="The Broad Institute Genome Sequencing Center for Infectious Disease"/>
            <person name="Wu L."/>
            <person name="Ma J."/>
        </authorList>
    </citation>
    <scope>NUCLEOTIDE SEQUENCE [LARGE SCALE GENOMIC DNA]</scope>
    <source>
        <strain evidence="3">KACC 13778</strain>
    </source>
</reference>
<name>A0ABW0N0K8_9ACTN</name>
<evidence type="ECO:0008006" key="4">
    <source>
        <dbReference type="Google" id="ProtNLM"/>
    </source>
</evidence>
<feature type="transmembrane region" description="Helical" evidence="1">
    <location>
        <begin position="271"/>
        <end position="293"/>
    </location>
</feature>
<feature type="transmembrane region" description="Helical" evidence="1">
    <location>
        <begin position="125"/>
        <end position="146"/>
    </location>
</feature>
<feature type="transmembrane region" description="Helical" evidence="1">
    <location>
        <begin position="238"/>
        <end position="259"/>
    </location>
</feature>
<feature type="transmembrane region" description="Helical" evidence="1">
    <location>
        <begin position="46"/>
        <end position="65"/>
    </location>
</feature>
<protein>
    <recommendedName>
        <fullName evidence="4">NnrS family protein</fullName>
    </recommendedName>
</protein>
<sequence>MTVAAPPRPATWRPLLVVPAGLSLLAGLDAALLLLDLPAPVDTERLPQVHGVLLVLGFVGTLIALERAVALGRGWGLAAPALLGAGAVLTISPAPLRVGQVLLAAGALALVAVYVPLWRRQQDEAVLVQALGAVLATGAAVLWASGVEVPTLLPWLVAFVVLTIAGERLELARLAMGPMAGPVLVLLSTAVGGAVVAALLAPRAGSVLFGATLAVLVGWLARHDVARHTVRSTGLPRYMAACMLAGYAWAGVAAATWLLSGPVTDGARYDAVVHAVFLGFTLSMVMAHAPVILPAVTGRQLRYGPVLYAPVALLHASLLVRIWLGDGLDVPHAWQVGAVLNIVAVLGFLGLAGTRG</sequence>